<protein>
    <submittedName>
        <fullName evidence="3">Uncharacterized protein</fullName>
    </submittedName>
</protein>
<accession>A0A6A5RLF6</accession>
<evidence type="ECO:0000256" key="1">
    <source>
        <dbReference type="SAM" id="Coils"/>
    </source>
</evidence>
<dbReference type="RefSeq" id="XP_033448190.1">
    <property type="nucleotide sequence ID" value="XM_033598061.1"/>
</dbReference>
<name>A0A6A5RLF6_9PLEO</name>
<dbReference type="GeneID" id="54355728"/>
<dbReference type="EMBL" id="ML978970">
    <property type="protein sequence ID" value="KAF1927938.1"/>
    <property type="molecule type" value="Genomic_DNA"/>
</dbReference>
<feature type="region of interest" description="Disordered" evidence="2">
    <location>
        <begin position="341"/>
        <end position="369"/>
    </location>
</feature>
<feature type="compositionally biased region" description="Polar residues" evidence="2">
    <location>
        <begin position="223"/>
        <end position="237"/>
    </location>
</feature>
<dbReference type="Proteomes" id="UP000800082">
    <property type="component" value="Unassembled WGS sequence"/>
</dbReference>
<proteinExistence type="predicted"/>
<evidence type="ECO:0000313" key="4">
    <source>
        <dbReference type="Proteomes" id="UP000800082"/>
    </source>
</evidence>
<sequence>MCVITILHCTPCKSRQDIPEEGLIITRDWHARLLVNLDNDNIPFKRCIDAINHALSNGRSDTMYPRCRNVEVKHMAVTKDICFRCSARQKIQNFTNMRKLYEKQSVAWRNEERSNIEAVNDMRSLIRESPRLIPVTERDRASCTTVGFLTARLAPVTPVTESWEYCLERQIQQRELAKRKEAEKAEDKLKKAKRKQARLISVQQCLARANRLRHTSAMEENAEQSSASRSEQVSRPGSLQDVPASHNELSPAADTRVLSGSPSWNTFVRKFHTTGRTSAIQTDLSGKDHSTDATMRPVAGSAWVRVFFSLRGDAPEFASLRGCPSSLKGGSLRAEAPEFRPLRETPPTEPRMMRAPSAPRAMREGCLRPASTQPRQMYSTVRGYPTLRGWRQ</sequence>
<gene>
    <name evidence="3" type="ORF">M421DRAFT_92785</name>
</gene>
<evidence type="ECO:0000256" key="2">
    <source>
        <dbReference type="SAM" id="MobiDB-lite"/>
    </source>
</evidence>
<keyword evidence="4" id="KW-1185">Reference proteome</keyword>
<organism evidence="3 4">
    <name type="scientific">Didymella exigua CBS 183.55</name>
    <dbReference type="NCBI Taxonomy" id="1150837"/>
    <lineage>
        <taxon>Eukaryota</taxon>
        <taxon>Fungi</taxon>
        <taxon>Dikarya</taxon>
        <taxon>Ascomycota</taxon>
        <taxon>Pezizomycotina</taxon>
        <taxon>Dothideomycetes</taxon>
        <taxon>Pleosporomycetidae</taxon>
        <taxon>Pleosporales</taxon>
        <taxon>Pleosporineae</taxon>
        <taxon>Didymellaceae</taxon>
        <taxon>Didymella</taxon>
    </lineage>
</organism>
<dbReference type="OrthoDB" id="3790803at2759"/>
<reference evidence="3" key="1">
    <citation type="journal article" date="2020" name="Stud. Mycol.">
        <title>101 Dothideomycetes genomes: a test case for predicting lifestyles and emergence of pathogens.</title>
        <authorList>
            <person name="Haridas S."/>
            <person name="Albert R."/>
            <person name="Binder M."/>
            <person name="Bloem J."/>
            <person name="Labutti K."/>
            <person name="Salamov A."/>
            <person name="Andreopoulos B."/>
            <person name="Baker S."/>
            <person name="Barry K."/>
            <person name="Bills G."/>
            <person name="Bluhm B."/>
            <person name="Cannon C."/>
            <person name="Castanera R."/>
            <person name="Culley D."/>
            <person name="Daum C."/>
            <person name="Ezra D."/>
            <person name="Gonzalez J."/>
            <person name="Henrissat B."/>
            <person name="Kuo A."/>
            <person name="Liang C."/>
            <person name="Lipzen A."/>
            <person name="Lutzoni F."/>
            <person name="Magnuson J."/>
            <person name="Mondo S."/>
            <person name="Nolan M."/>
            <person name="Ohm R."/>
            <person name="Pangilinan J."/>
            <person name="Park H.-J."/>
            <person name="Ramirez L."/>
            <person name="Alfaro M."/>
            <person name="Sun H."/>
            <person name="Tritt A."/>
            <person name="Yoshinaga Y."/>
            <person name="Zwiers L.-H."/>
            <person name="Turgeon B."/>
            <person name="Goodwin S."/>
            <person name="Spatafora J."/>
            <person name="Crous P."/>
            <person name="Grigoriev I."/>
        </authorList>
    </citation>
    <scope>NUCLEOTIDE SEQUENCE</scope>
    <source>
        <strain evidence="3">CBS 183.55</strain>
    </source>
</reference>
<keyword evidence="1" id="KW-0175">Coiled coil</keyword>
<evidence type="ECO:0000313" key="3">
    <source>
        <dbReference type="EMBL" id="KAF1927938.1"/>
    </source>
</evidence>
<feature type="coiled-coil region" evidence="1">
    <location>
        <begin position="175"/>
        <end position="202"/>
    </location>
</feature>
<feature type="region of interest" description="Disordered" evidence="2">
    <location>
        <begin position="214"/>
        <end position="257"/>
    </location>
</feature>
<dbReference type="AlphaFoldDB" id="A0A6A5RLF6"/>